<organism evidence="3">
    <name type="scientific">hydrothermal vent metagenome</name>
    <dbReference type="NCBI Taxonomy" id="652676"/>
    <lineage>
        <taxon>unclassified sequences</taxon>
        <taxon>metagenomes</taxon>
        <taxon>ecological metagenomes</taxon>
    </lineage>
</organism>
<name>A0A3B0ZKY6_9ZZZZ</name>
<evidence type="ECO:0000256" key="1">
    <source>
        <dbReference type="ARBA" id="ARBA00022801"/>
    </source>
</evidence>
<keyword evidence="1" id="KW-0378">Hydrolase</keyword>
<dbReference type="EMBL" id="UOFS01000014">
    <property type="protein sequence ID" value="VAW94175.1"/>
    <property type="molecule type" value="Genomic_DNA"/>
</dbReference>
<dbReference type="SMART" id="SM00448">
    <property type="entry name" value="REC"/>
    <property type="match status" value="1"/>
</dbReference>
<dbReference type="InterPro" id="IPR011006">
    <property type="entry name" value="CheY-like_superfamily"/>
</dbReference>
<dbReference type="Pfam" id="PF07228">
    <property type="entry name" value="SpoIIE"/>
    <property type="match status" value="1"/>
</dbReference>
<dbReference type="PANTHER" id="PTHR43156:SF2">
    <property type="entry name" value="STAGE II SPORULATION PROTEIN E"/>
    <property type="match status" value="1"/>
</dbReference>
<dbReference type="SUPFAM" id="SSF52172">
    <property type="entry name" value="CheY-like"/>
    <property type="match status" value="1"/>
</dbReference>
<feature type="domain" description="Response regulatory" evidence="2">
    <location>
        <begin position="3"/>
        <end position="120"/>
    </location>
</feature>
<dbReference type="InterPro" id="IPR001932">
    <property type="entry name" value="PPM-type_phosphatase-like_dom"/>
</dbReference>
<dbReference type="Gene3D" id="3.60.40.10">
    <property type="entry name" value="PPM-type phosphatase domain"/>
    <property type="match status" value="1"/>
</dbReference>
<dbReference type="InterPro" id="IPR036457">
    <property type="entry name" value="PPM-type-like_dom_sf"/>
</dbReference>
<gene>
    <name evidence="3" type="ORF">MNBD_GAMMA22-2171</name>
</gene>
<dbReference type="AlphaFoldDB" id="A0A3B0ZKY6"/>
<dbReference type="InterPro" id="IPR052016">
    <property type="entry name" value="Bact_Sigma-Reg"/>
</dbReference>
<dbReference type="Gene3D" id="3.40.50.2300">
    <property type="match status" value="1"/>
</dbReference>
<dbReference type="PROSITE" id="PS50110">
    <property type="entry name" value="RESPONSE_REGULATORY"/>
    <property type="match status" value="1"/>
</dbReference>
<evidence type="ECO:0000259" key="2">
    <source>
        <dbReference type="PROSITE" id="PS50110"/>
    </source>
</evidence>
<evidence type="ECO:0000313" key="3">
    <source>
        <dbReference type="EMBL" id="VAW94175.1"/>
    </source>
</evidence>
<proteinExistence type="predicted"/>
<dbReference type="PANTHER" id="PTHR43156">
    <property type="entry name" value="STAGE II SPORULATION PROTEIN E-RELATED"/>
    <property type="match status" value="1"/>
</dbReference>
<accession>A0A3B0ZKY6</accession>
<sequence>MKKILIVDDVEANRKLLRKMLKKLRCCITIEAENGQEAVSQFKDESPDLILMDVNMPIMNGYESAYEIKLLSSDIHVPIIFITALSSEASLAKSLQSGGDDFISKPFNVEVLESKINAHLRIRELTINISEKNAQLNDYNSRLQYEQQLIEHFFESALKQNFKNDDVIKYHMSSMSTFNGDLFLVEKGPNGSLFFVMGDFTGHGLTAAMGTLPVAMIFFKMVNEGATINDIIWEFNHELHKLMPSNIFFAATIIELNTNSDKISVWMGSMPEFYLLDNDGKIKEIIHPTNLPLGVLEDKDFNSDTIDFPVAQGDKIYLCSDGITEAQNSAGEMFGNIRLEEILKSNKHERLDVILSDLLKFTETKHQTDDITLVEITCDKINDN</sequence>
<dbReference type="InterPro" id="IPR001789">
    <property type="entry name" value="Sig_transdc_resp-reg_receiver"/>
</dbReference>
<dbReference type="Pfam" id="PF00072">
    <property type="entry name" value="Response_reg"/>
    <property type="match status" value="1"/>
</dbReference>
<dbReference type="GO" id="GO:0000160">
    <property type="term" value="P:phosphorelay signal transduction system"/>
    <property type="evidence" value="ECO:0007669"/>
    <property type="project" value="InterPro"/>
</dbReference>
<protein>
    <submittedName>
        <fullName evidence="3">Serine phosphatase RsbU, regulator of sigma subunit</fullName>
    </submittedName>
</protein>
<reference evidence="3" key="1">
    <citation type="submission" date="2018-06" db="EMBL/GenBank/DDBJ databases">
        <authorList>
            <person name="Zhirakovskaya E."/>
        </authorList>
    </citation>
    <scope>NUCLEOTIDE SEQUENCE</scope>
</reference>
<dbReference type="SUPFAM" id="SSF81606">
    <property type="entry name" value="PP2C-like"/>
    <property type="match status" value="1"/>
</dbReference>
<dbReference type="SMART" id="SM00331">
    <property type="entry name" value="PP2C_SIG"/>
    <property type="match status" value="1"/>
</dbReference>
<dbReference type="GO" id="GO:0016791">
    <property type="term" value="F:phosphatase activity"/>
    <property type="evidence" value="ECO:0007669"/>
    <property type="project" value="TreeGrafter"/>
</dbReference>